<name>A0A9W7EIJ8_9STRA</name>
<proteinExistence type="inferred from homology"/>
<comment type="function">
    <text evidence="4">S-adenosyl-L-methionine-dependent methyltransferase.</text>
</comment>
<reference evidence="6" key="1">
    <citation type="journal article" date="2023" name="Commun. Biol.">
        <title>Genome analysis of Parmales, the sister group of diatoms, reveals the evolutionary specialization of diatoms from phago-mixotrophs to photoautotrophs.</title>
        <authorList>
            <person name="Ban H."/>
            <person name="Sato S."/>
            <person name="Yoshikawa S."/>
            <person name="Yamada K."/>
            <person name="Nakamura Y."/>
            <person name="Ichinomiya M."/>
            <person name="Sato N."/>
            <person name="Blanc-Mathieu R."/>
            <person name="Endo H."/>
            <person name="Kuwata A."/>
            <person name="Ogata H."/>
        </authorList>
    </citation>
    <scope>NUCLEOTIDE SEQUENCE [LARGE SCALE GENOMIC DNA]</scope>
</reference>
<dbReference type="GO" id="GO:0008173">
    <property type="term" value="F:RNA methyltransferase activity"/>
    <property type="evidence" value="ECO:0007669"/>
    <property type="project" value="UniProtKB-ARBA"/>
</dbReference>
<organism evidence="5 6">
    <name type="scientific">Triparma laevis f. inornata</name>
    <dbReference type="NCBI Taxonomy" id="1714386"/>
    <lineage>
        <taxon>Eukaryota</taxon>
        <taxon>Sar</taxon>
        <taxon>Stramenopiles</taxon>
        <taxon>Ochrophyta</taxon>
        <taxon>Bolidophyceae</taxon>
        <taxon>Parmales</taxon>
        <taxon>Triparmaceae</taxon>
        <taxon>Triparma</taxon>
    </lineage>
</organism>
<dbReference type="Proteomes" id="UP001162640">
    <property type="component" value="Unassembled WGS sequence"/>
</dbReference>
<dbReference type="InterPro" id="IPR026113">
    <property type="entry name" value="METTL2/6/8-like"/>
</dbReference>
<dbReference type="GO" id="GO:0032259">
    <property type="term" value="P:methylation"/>
    <property type="evidence" value="ECO:0007669"/>
    <property type="project" value="UniProtKB-KW"/>
</dbReference>
<dbReference type="Pfam" id="PF13489">
    <property type="entry name" value="Methyltransf_23"/>
    <property type="match status" value="1"/>
</dbReference>
<comment type="caution">
    <text evidence="5">The sequence shown here is derived from an EMBL/GenBank/DDBJ whole genome shotgun (WGS) entry which is preliminary data.</text>
</comment>
<evidence type="ECO:0000256" key="2">
    <source>
        <dbReference type="ARBA" id="ARBA00022603"/>
    </source>
</evidence>
<evidence type="ECO:0000256" key="3">
    <source>
        <dbReference type="ARBA" id="ARBA00022679"/>
    </source>
</evidence>
<dbReference type="GO" id="GO:0008757">
    <property type="term" value="F:S-adenosylmethionine-dependent methyltransferase activity"/>
    <property type="evidence" value="ECO:0007669"/>
    <property type="project" value="UniProtKB-ARBA"/>
</dbReference>
<gene>
    <name evidence="5" type="ORF">TL16_g09205</name>
</gene>
<dbReference type="Gene3D" id="3.40.50.150">
    <property type="entry name" value="Vaccinia Virus protein VP39"/>
    <property type="match status" value="1"/>
</dbReference>
<dbReference type="PIRSF" id="PIRSF037755">
    <property type="entry name" value="Mettl2_prd"/>
    <property type="match status" value="1"/>
</dbReference>
<dbReference type="AlphaFoldDB" id="A0A9W7EIJ8"/>
<sequence>MAVSYFDSDFDFEELLADGEEFMKTVTNSSASSMVVIEHDDESIGAPAWNDFHTNHSTANFFRPKRYIPTEFPQALSLLQSPSTFLEVGCGAGAALFPILKARSENENAVGVCKCVAIDVSYVAVDLLKGEVEKWNEKLKEKLKEKRIEEGLKKEDVECFVCDISKAPPPIPPSSITCIFLIFCLSSIPPSLFLPSLKNLHTCLKKGGLLCFRDYGLYDMTMLRFKKEQYKGGKTFRRGDGTLSTFFEVEESRKMFEEAGFEIVECRYALVENFNRKKGVRLRRCFLHAFLRKV</sequence>
<dbReference type="PANTHER" id="PTHR22809:SF14">
    <property type="entry name" value="TRNA N(3)-METHYLCYTIDINE METHYLTRANSFERASE"/>
    <property type="match status" value="1"/>
</dbReference>
<comment type="similarity">
    <text evidence="1 4">Belongs to the methyltransferase superfamily. METL family.</text>
</comment>
<dbReference type="CDD" id="cd02440">
    <property type="entry name" value="AdoMet_MTases"/>
    <property type="match status" value="1"/>
</dbReference>
<dbReference type="EC" id="2.1.1.-" evidence="4"/>
<dbReference type="InterPro" id="IPR029063">
    <property type="entry name" value="SAM-dependent_MTases_sf"/>
</dbReference>
<accession>A0A9W7EIJ8</accession>
<keyword evidence="2 4" id="KW-0489">Methyltransferase</keyword>
<dbReference type="SUPFAM" id="SSF53335">
    <property type="entry name" value="S-adenosyl-L-methionine-dependent methyltransferases"/>
    <property type="match status" value="1"/>
</dbReference>
<evidence type="ECO:0000313" key="5">
    <source>
        <dbReference type="EMBL" id="GMH82279.1"/>
    </source>
</evidence>
<evidence type="ECO:0000256" key="1">
    <source>
        <dbReference type="ARBA" id="ARBA00009725"/>
    </source>
</evidence>
<dbReference type="EMBL" id="BLQM01000311">
    <property type="protein sequence ID" value="GMH82279.1"/>
    <property type="molecule type" value="Genomic_DNA"/>
</dbReference>
<evidence type="ECO:0000313" key="6">
    <source>
        <dbReference type="Proteomes" id="UP001162640"/>
    </source>
</evidence>
<keyword evidence="3 4" id="KW-0808">Transferase</keyword>
<dbReference type="PANTHER" id="PTHR22809">
    <property type="entry name" value="METHYLTRANSFERASE-RELATED"/>
    <property type="match status" value="1"/>
</dbReference>
<protein>
    <recommendedName>
        <fullName evidence="4">tRNA N(3)-methylcytidine methyltransferase</fullName>
        <ecNumber evidence="4">2.1.1.-</ecNumber>
    </recommendedName>
</protein>
<evidence type="ECO:0000256" key="4">
    <source>
        <dbReference type="PIRNR" id="PIRNR037755"/>
    </source>
</evidence>